<keyword evidence="1" id="KW-0732">Signal</keyword>
<dbReference type="EMBL" id="MCFE01000015">
    <property type="protein sequence ID" value="ORY06566.1"/>
    <property type="molecule type" value="Genomic_DNA"/>
</dbReference>
<sequence>MSVTCSTIQVALAILLLLAHTVGRSEAALTLYLPNFTPSLTVENTDMTRLNTTNYHRISGTLQIAQFIPGSNCLLQDPPPNTTILLVPFRTAQQYGCGTYSDVVRLNGWMGVGNHTNHIPDVAVFTSMNGGTPGIGEYLAGSISVLSRGVPILTLVTQESMDLLVAEFQLGSYAQITEGRSRSNGNHNRNRVHAFIANQLSRSRTMGEAPEIEGTSRLYRHSEHTVCLAGPCFTQGPIHRAHVSLGSLGDRECQILCVSRDPVDLFV</sequence>
<protein>
    <submittedName>
        <fullName evidence="2">Uncharacterized protein</fullName>
    </submittedName>
</protein>
<dbReference type="Proteomes" id="UP000193498">
    <property type="component" value="Unassembled WGS sequence"/>
</dbReference>
<accession>A0A1Y1Z8M9</accession>
<comment type="caution">
    <text evidence="2">The sequence shown here is derived from an EMBL/GenBank/DDBJ whole genome shotgun (WGS) entry which is preliminary data.</text>
</comment>
<keyword evidence="3" id="KW-1185">Reference proteome</keyword>
<reference evidence="2 3" key="1">
    <citation type="submission" date="2016-07" db="EMBL/GenBank/DDBJ databases">
        <title>Pervasive Adenine N6-methylation of Active Genes in Fungi.</title>
        <authorList>
            <consortium name="DOE Joint Genome Institute"/>
            <person name="Mondo S.J."/>
            <person name="Dannebaum R.O."/>
            <person name="Kuo R.C."/>
            <person name="Labutti K."/>
            <person name="Haridas S."/>
            <person name="Kuo A."/>
            <person name="Salamov A."/>
            <person name="Ahrendt S.R."/>
            <person name="Lipzen A."/>
            <person name="Sullivan W."/>
            <person name="Andreopoulos W.B."/>
            <person name="Clum A."/>
            <person name="Lindquist E."/>
            <person name="Daum C."/>
            <person name="Ramamoorthy G.K."/>
            <person name="Gryganskyi A."/>
            <person name="Culley D."/>
            <person name="Magnuson J.K."/>
            <person name="James T.Y."/>
            <person name="O'Malley M.A."/>
            <person name="Stajich J.E."/>
            <person name="Spatafora J.W."/>
            <person name="Visel A."/>
            <person name="Grigoriev I.V."/>
        </authorList>
    </citation>
    <scope>NUCLEOTIDE SEQUENCE [LARGE SCALE GENOMIC DNA]</scope>
    <source>
        <strain evidence="2 3">CBS 931.73</strain>
    </source>
</reference>
<evidence type="ECO:0000313" key="2">
    <source>
        <dbReference type="EMBL" id="ORY06566.1"/>
    </source>
</evidence>
<organism evidence="2 3">
    <name type="scientific">Basidiobolus meristosporus CBS 931.73</name>
    <dbReference type="NCBI Taxonomy" id="1314790"/>
    <lineage>
        <taxon>Eukaryota</taxon>
        <taxon>Fungi</taxon>
        <taxon>Fungi incertae sedis</taxon>
        <taxon>Zoopagomycota</taxon>
        <taxon>Entomophthoromycotina</taxon>
        <taxon>Basidiobolomycetes</taxon>
        <taxon>Basidiobolales</taxon>
        <taxon>Basidiobolaceae</taxon>
        <taxon>Basidiobolus</taxon>
    </lineage>
</organism>
<name>A0A1Y1Z8M9_9FUNG</name>
<dbReference type="AlphaFoldDB" id="A0A1Y1Z8M9"/>
<evidence type="ECO:0000256" key="1">
    <source>
        <dbReference type="SAM" id="SignalP"/>
    </source>
</evidence>
<feature type="chain" id="PRO_5012350018" evidence="1">
    <location>
        <begin position="28"/>
        <end position="267"/>
    </location>
</feature>
<evidence type="ECO:0000313" key="3">
    <source>
        <dbReference type="Proteomes" id="UP000193498"/>
    </source>
</evidence>
<dbReference type="InParanoid" id="A0A1Y1Z8M9"/>
<gene>
    <name evidence="2" type="ORF">K493DRAFT_18267</name>
</gene>
<proteinExistence type="predicted"/>
<feature type="signal peptide" evidence="1">
    <location>
        <begin position="1"/>
        <end position="27"/>
    </location>
</feature>
<dbReference type="OrthoDB" id="2450036at2759"/>